<dbReference type="PROSITE" id="PS50931">
    <property type="entry name" value="HTH_LYSR"/>
    <property type="match status" value="1"/>
</dbReference>
<sequence length="302" mass="33066">MYQDLPPLTWLRAFDASARLRSFTLAAGELGLTPSAVSYQVRGLEAQLGHKLFRRSRKSLELTPLGHAYLPVVAKAFVDIDATTASLFGKDVKSEITIRCLASLNILWLVPQLERFKREFPDCKLRVLSSSWAEKVDGDAIDIDIRYGDGRWADGMAVPLLRNKVIAVAAPNLVASVGSEDLQELPLIELGGVVDTWQHFFAEMGLSGGVPEPVLKVDQSLIALEFAAKGLGAALVADIFARPYLQEGRLQRIGDTELSTDQGHYIVLPFDRNPHRADAAELARWLQAAARQDPLSGVADVP</sequence>
<dbReference type="InterPro" id="IPR036390">
    <property type="entry name" value="WH_DNA-bd_sf"/>
</dbReference>
<comment type="similarity">
    <text evidence="1">Belongs to the LysR transcriptional regulatory family.</text>
</comment>
<keyword evidence="2" id="KW-0805">Transcription regulation</keyword>
<dbReference type="GO" id="GO:0006351">
    <property type="term" value="P:DNA-templated transcription"/>
    <property type="evidence" value="ECO:0007669"/>
    <property type="project" value="TreeGrafter"/>
</dbReference>
<dbReference type="EMBL" id="CVRL01000003">
    <property type="protein sequence ID" value="CRL09508.1"/>
    <property type="molecule type" value="Genomic_DNA"/>
</dbReference>
<evidence type="ECO:0000256" key="1">
    <source>
        <dbReference type="ARBA" id="ARBA00009437"/>
    </source>
</evidence>
<dbReference type="SUPFAM" id="SSF53850">
    <property type="entry name" value="Periplasmic binding protein-like II"/>
    <property type="match status" value="1"/>
</dbReference>
<dbReference type="PANTHER" id="PTHR30537">
    <property type="entry name" value="HTH-TYPE TRANSCRIPTIONAL REGULATOR"/>
    <property type="match status" value="1"/>
</dbReference>
<dbReference type="InterPro" id="IPR036388">
    <property type="entry name" value="WH-like_DNA-bd_sf"/>
</dbReference>
<dbReference type="InterPro" id="IPR000847">
    <property type="entry name" value="LysR_HTH_N"/>
</dbReference>
<dbReference type="PANTHER" id="PTHR30537:SF79">
    <property type="entry name" value="TRANSCRIPTIONAL REGULATOR-RELATED"/>
    <property type="match status" value="1"/>
</dbReference>
<name>A0A0H5CY40_9RHOB</name>
<dbReference type="AlphaFoldDB" id="A0A0H5CY40"/>
<proteinExistence type="inferred from homology"/>
<keyword evidence="7" id="KW-1185">Reference proteome</keyword>
<keyword evidence="4" id="KW-0804">Transcription</keyword>
<dbReference type="STRING" id="481446.NIT7645_03651"/>
<dbReference type="Proteomes" id="UP000043764">
    <property type="component" value="Unassembled WGS sequence"/>
</dbReference>
<reference evidence="7" key="1">
    <citation type="submission" date="2015-05" db="EMBL/GenBank/DDBJ databases">
        <authorList>
            <person name="Rodrigo-Torres Lidia"/>
            <person name="Arahal R.David."/>
        </authorList>
    </citation>
    <scope>NUCLEOTIDE SEQUENCE [LARGE SCALE GENOMIC DNA]</scope>
    <source>
        <strain evidence="7">CECT 7321</strain>
    </source>
</reference>
<dbReference type="Gene3D" id="3.40.190.10">
    <property type="entry name" value="Periplasmic binding protein-like II"/>
    <property type="match status" value="2"/>
</dbReference>
<dbReference type="InterPro" id="IPR058163">
    <property type="entry name" value="LysR-type_TF_proteobact-type"/>
</dbReference>
<feature type="domain" description="HTH lysR-type" evidence="5">
    <location>
        <begin position="6"/>
        <end position="63"/>
    </location>
</feature>
<dbReference type="PRINTS" id="PR00039">
    <property type="entry name" value="HTHLYSR"/>
</dbReference>
<gene>
    <name evidence="6" type="primary">gcvA_1</name>
    <name evidence="6" type="ORF">NIT7321_00339</name>
</gene>
<accession>A0A0H5CY40</accession>
<dbReference type="GO" id="GO:0003700">
    <property type="term" value="F:DNA-binding transcription factor activity"/>
    <property type="evidence" value="ECO:0007669"/>
    <property type="project" value="InterPro"/>
</dbReference>
<dbReference type="Pfam" id="PF00126">
    <property type="entry name" value="HTH_1"/>
    <property type="match status" value="1"/>
</dbReference>
<evidence type="ECO:0000313" key="7">
    <source>
        <dbReference type="Proteomes" id="UP000043764"/>
    </source>
</evidence>
<protein>
    <submittedName>
        <fullName evidence="6">Gcv operon activator</fullName>
    </submittedName>
</protein>
<evidence type="ECO:0000256" key="2">
    <source>
        <dbReference type="ARBA" id="ARBA00023015"/>
    </source>
</evidence>
<dbReference type="Pfam" id="PF03466">
    <property type="entry name" value="LysR_substrate"/>
    <property type="match status" value="1"/>
</dbReference>
<dbReference type="Gene3D" id="1.10.10.10">
    <property type="entry name" value="Winged helix-like DNA-binding domain superfamily/Winged helix DNA-binding domain"/>
    <property type="match status" value="1"/>
</dbReference>
<keyword evidence="3" id="KW-0238">DNA-binding</keyword>
<dbReference type="RefSeq" id="WP_050672409.1">
    <property type="nucleotide sequence ID" value="NZ_CVRL01000003.1"/>
</dbReference>
<evidence type="ECO:0000313" key="6">
    <source>
        <dbReference type="EMBL" id="CRL09508.1"/>
    </source>
</evidence>
<dbReference type="GO" id="GO:0043565">
    <property type="term" value="F:sequence-specific DNA binding"/>
    <property type="evidence" value="ECO:0007669"/>
    <property type="project" value="TreeGrafter"/>
</dbReference>
<evidence type="ECO:0000256" key="4">
    <source>
        <dbReference type="ARBA" id="ARBA00023163"/>
    </source>
</evidence>
<dbReference type="InterPro" id="IPR005119">
    <property type="entry name" value="LysR_subst-bd"/>
</dbReference>
<evidence type="ECO:0000259" key="5">
    <source>
        <dbReference type="PROSITE" id="PS50931"/>
    </source>
</evidence>
<evidence type="ECO:0000256" key="3">
    <source>
        <dbReference type="ARBA" id="ARBA00023125"/>
    </source>
</evidence>
<dbReference type="SUPFAM" id="SSF46785">
    <property type="entry name" value="Winged helix' DNA-binding domain"/>
    <property type="match status" value="1"/>
</dbReference>
<organism evidence="6 7">
    <name type="scientific">Phaeobacter italicus</name>
    <dbReference type="NCBI Taxonomy" id="481446"/>
    <lineage>
        <taxon>Bacteria</taxon>
        <taxon>Pseudomonadati</taxon>
        <taxon>Pseudomonadota</taxon>
        <taxon>Alphaproteobacteria</taxon>
        <taxon>Rhodobacterales</taxon>
        <taxon>Roseobacteraceae</taxon>
        <taxon>Phaeobacter</taxon>
    </lineage>
</organism>